<feature type="domain" description="Putative restriction endonuclease" evidence="1">
    <location>
        <begin position="24"/>
        <end position="194"/>
    </location>
</feature>
<evidence type="ECO:0000313" key="2">
    <source>
        <dbReference type="EMBL" id="MQM25063.1"/>
    </source>
</evidence>
<name>A0A6L5G609_9ACTN</name>
<dbReference type="AlphaFoldDB" id="A0A6L5G609"/>
<evidence type="ECO:0000313" key="3">
    <source>
        <dbReference type="Proteomes" id="UP000477750"/>
    </source>
</evidence>
<dbReference type="Proteomes" id="UP000477750">
    <property type="component" value="Unassembled WGS sequence"/>
</dbReference>
<comment type="caution">
    <text evidence="2">The sequence shown here is derived from an EMBL/GenBank/DDBJ whole genome shotgun (WGS) entry which is preliminary data.</text>
</comment>
<protein>
    <submittedName>
        <fullName evidence="2">Uma2 family endonuclease</fullName>
    </submittedName>
</protein>
<dbReference type="CDD" id="cd06260">
    <property type="entry name" value="DUF820-like"/>
    <property type="match status" value="1"/>
</dbReference>
<dbReference type="SUPFAM" id="SSF52980">
    <property type="entry name" value="Restriction endonuclease-like"/>
    <property type="match status" value="1"/>
</dbReference>
<reference evidence="2 3" key="1">
    <citation type="submission" date="2019-10" db="EMBL/GenBank/DDBJ databases">
        <title>Glycomyces albidus sp. nov., a novel actinomycete isolated from rhizosphere soil of wheat (Triticum aestivum L.).</title>
        <authorList>
            <person name="Qian L."/>
        </authorList>
    </citation>
    <scope>NUCLEOTIDE SEQUENCE [LARGE SCALE GENOMIC DNA]</scope>
    <source>
        <strain evidence="2 3">NEAU-7082</strain>
    </source>
</reference>
<dbReference type="InterPro" id="IPR008538">
    <property type="entry name" value="Uma2"/>
</dbReference>
<keyword evidence="2" id="KW-0378">Hydrolase</keyword>
<dbReference type="Pfam" id="PF05685">
    <property type="entry name" value="Uma2"/>
    <property type="match status" value="1"/>
</dbReference>
<dbReference type="Gene3D" id="3.90.1570.10">
    <property type="entry name" value="tt1808, chain A"/>
    <property type="match status" value="1"/>
</dbReference>
<dbReference type="GO" id="GO:0004519">
    <property type="term" value="F:endonuclease activity"/>
    <property type="evidence" value="ECO:0007669"/>
    <property type="project" value="UniProtKB-KW"/>
</dbReference>
<dbReference type="InterPro" id="IPR012296">
    <property type="entry name" value="Nuclease_put_TT1808"/>
</dbReference>
<keyword evidence="2" id="KW-0540">Nuclease</keyword>
<dbReference type="PANTHER" id="PTHR35400:SF3">
    <property type="entry name" value="SLL1072 PROTEIN"/>
    <property type="match status" value="1"/>
</dbReference>
<dbReference type="InterPro" id="IPR011335">
    <property type="entry name" value="Restrct_endonuc-II-like"/>
</dbReference>
<gene>
    <name evidence="2" type="ORF">GFD30_05650</name>
</gene>
<dbReference type="PANTHER" id="PTHR35400">
    <property type="entry name" value="SLR1083 PROTEIN"/>
    <property type="match status" value="1"/>
</dbReference>
<proteinExistence type="predicted"/>
<organism evidence="2 3">
    <name type="scientific">Glycomyces albidus</name>
    <dbReference type="NCBI Taxonomy" id="2656774"/>
    <lineage>
        <taxon>Bacteria</taxon>
        <taxon>Bacillati</taxon>
        <taxon>Actinomycetota</taxon>
        <taxon>Actinomycetes</taxon>
        <taxon>Glycomycetales</taxon>
        <taxon>Glycomycetaceae</taxon>
        <taxon>Glycomyces</taxon>
    </lineage>
</organism>
<keyword evidence="3" id="KW-1185">Reference proteome</keyword>
<sequence>MGGLTMVATEAPRHTHGADRDLLWETWEELDLPPGSRAEILRGAIYLSPTPMSRHNRLYFKLAKLLNDVVNEHDWAVINTETVLLPATDEAAVPDMVVVPDEVLDEHDDWRLPPDDVQLVAEITSDSTRKRDLTVKLESYAKANIPIYLVIDQFDGEGTVTVYHQPDGTGRYLQHQTVPFGEPIRLPKPFDIELDTMEFQSRRRKA</sequence>
<keyword evidence="2" id="KW-0255">Endonuclease</keyword>
<evidence type="ECO:0000259" key="1">
    <source>
        <dbReference type="Pfam" id="PF05685"/>
    </source>
</evidence>
<dbReference type="EMBL" id="WIAO01000004">
    <property type="protein sequence ID" value="MQM25063.1"/>
    <property type="molecule type" value="Genomic_DNA"/>
</dbReference>
<dbReference type="RefSeq" id="WP_153024223.1">
    <property type="nucleotide sequence ID" value="NZ_WIAO01000004.1"/>
</dbReference>
<accession>A0A6L5G609</accession>